<dbReference type="SMART" id="SM00358">
    <property type="entry name" value="DSRM"/>
    <property type="match status" value="2"/>
</dbReference>
<keyword evidence="6" id="KW-0832">Ubl conjugation</keyword>
<dbReference type="InterPro" id="IPR058828">
    <property type="entry name" value="DSRM_CARF/NKRF"/>
</dbReference>
<evidence type="ECO:0000256" key="2">
    <source>
        <dbReference type="ARBA" id="ARBA00022491"/>
    </source>
</evidence>
<keyword evidence="22" id="KW-1185">Reference proteome</keyword>
<evidence type="ECO:0000259" key="18">
    <source>
        <dbReference type="PROSITE" id="PS50174"/>
    </source>
</evidence>
<dbReference type="SUPFAM" id="SSF52540">
    <property type="entry name" value="P-loop containing nucleoside triphosphate hydrolases"/>
    <property type="match status" value="1"/>
</dbReference>
<evidence type="ECO:0000313" key="22">
    <source>
        <dbReference type="Proteomes" id="UP000031443"/>
    </source>
</evidence>
<dbReference type="FunFam" id="3.30.160.20:FF:000030">
    <property type="entry name" value="NFKB repressing factor"/>
    <property type="match status" value="1"/>
</dbReference>
<evidence type="ECO:0000256" key="7">
    <source>
        <dbReference type="ARBA" id="ARBA00023015"/>
    </source>
</evidence>
<evidence type="ECO:0000256" key="8">
    <source>
        <dbReference type="ARBA" id="ARBA00023125"/>
    </source>
</evidence>
<dbReference type="CDD" id="cd01850">
    <property type="entry name" value="CDC_Septin"/>
    <property type="match status" value="1"/>
</dbReference>
<comment type="subunit">
    <text evidence="13">Interacts with NF-kappa-B. Interacts with XRN2. Interacts (via G-patch domain) with DHX15; promoting the RNA helicase activity of DHX15.</text>
</comment>
<organism evidence="21 22">
    <name type="scientific">Chelonia mydas</name>
    <name type="common">Green sea-turtle</name>
    <name type="synonym">Chelonia agassizi</name>
    <dbReference type="NCBI Taxonomy" id="8469"/>
    <lineage>
        <taxon>Eukaryota</taxon>
        <taxon>Metazoa</taxon>
        <taxon>Chordata</taxon>
        <taxon>Craniata</taxon>
        <taxon>Vertebrata</taxon>
        <taxon>Euteleostomi</taxon>
        <taxon>Archelosauria</taxon>
        <taxon>Testudinata</taxon>
        <taxon>Testudines</taxon>
        <taxon>Cryptodira</taxon>
        <taxon>Durocryptodira</taxon>
        <taxon>Americhelydia</taxon>
        <taxon>Chelonioidea</taxon>
        <taxon>Cheloniidae</taxon>
        <taxon>Chelonia</taxon>
    </lineage>
</organism>
<keyword evidence="11" id="KW-0539">Nucleus</keyword>
<dbReference type="FunFam" id="3.30.160.20:FF:000034">
    <property type="entry name" value="NFKB repressing factor"/>
    <property type="match status" value="1"/>
</dbReference>
<dbReference type="SUPFAM" id="SSF82708">
    <property type="entry name" value="R3H domain"/>
    <property type="match status" value="1"/>
</dbReference>
<dbReference type="SMART" id="SM00443">
    <property type="entry name" value="G_patch"/>
    <property type="match status" value="1"/>
</dbReference>
<evidence type="ECO:0000256" key="14">
    <source>
        <dbReference type="ARBA" id="ARBA00068533"/>
    </source>
</evidence>
<keyword evidence="8" id="KW-0238">DNA-binding</keyword>
<dbReference type="GO" id="GO:0005525">
    <property type="term" value="F:GTP binding"/>
    <property type="evidence" value="ECO:0007669"/>
    <property type="project" value="UniProtKB-KW"/>
</dbReference>
<evidence type="ECO:0000256" key="9">
    <source>
        <dbReference type="ARBA" id="ARBA00023134"/>
    </source>
</evidence>
<dbReference type="Pfam" id="PF01424">
    <property type="entry name" value="R3H"/>
    <property type="match status" value="1"/>
</dbReference>
<feature type="region of interest" description="Disordered" evidence="17">
    <location>
        <begin position="453"/>
        <end position="477"/>
    </location>
</feature>
<dbReference type="SUPFAM" id="SSF54768">
    <property type="entry name" value="dsRNA-binding domain-like"/>
    <property type="match status" value="2"/>
</dbReference>
<dbReference type="CDD" id="cd02640">
    <property type="entry name" value="R3H_NRF"/>
    <property type="match status" value="1"/>
</dbReference>
<feature type="compositionally biased region" description="Pro residues" evidence="17">
    <location>
        <begin position="459"/>
        <end position="472"/>
    </location>
</feature>
<dbReference type="Gene3D" id="3.30.1370.50">
    <property type="entry name" value="R3H-like domain"/>
    <property type="match status" value="1"/>
</dbReference>
<feature type="domain" description="Septin-type G" evidence="20">
    <location>
        <begin position="36"/>
        <end position="302"/>
    </location>
</feature>
<feature type="domain" description="R3H" evidence="19">
    <location>
        <begin position="1039"/>
        <end position="1103"/>
    </location>
</feature>
<name>M7BBT3_CHEMY</name>
<dbReference type="STRING" id="8469.M7BBT3"/>
<dbReference type="PROSITE" id="PS51061">
    <property type="entry name" value="R3H"/>
    <property type="match status" value="1"/>
</dbReference>
<comment type="similarity">
    <text evidence="15">Belongs to the TRAFAC class TrmE-Era-EngA-EngB-Septin-like GTPase superfamily. Septin GTPase family.</text>
</comment>
<keyword evidence="5 15" id="KW-0547">Nucleotide-binding</keyword>
<comment type="function">
    <text evidence="12">Enhances the ATPase activity of DHX15 by acting like a brace that tethers mobile sections of DHX15 together, stabilizing a functional conformation with high RNA affinity of DHX15. Involved in the constitutive silencing of the interferon beta promoter, independently of the virus-induced signals, and in the inhibition of the basal and cytokine-induced iNOS promoter activity. Also involved in the regulation of IL-8 transcription. May also act as a DNA-binding transcription regulator: interacts with a specific negative regulatory element (NRE) 5'-AATTCCTCTGA-3' to mediate transcriptional repression of certain NK-kappa-B responsive genes.</text>
</comment>
<evidence type="ECO:0000256" key="1">
    <source>
        <dbReference type="ARBA" id="ARBA00004604"/>
    </source>
</evidence>
<evidence type="ECO:0000259" key="20">
    <source>
        <dbReference type="PROSITE" id="PS51719"/>
    </source>
</evidence>
<evidence type="ECO:0000256" key="5">
    <source>
        <dbReference type="ARBA" id="ARBA00022741"/>
    </source>
</evidence>
<keyword evidence="16" id="KW-0175">Coiled coil</keyword>
<evidence type="ECO:0000256" key="6">
    <source>
        <dbReference type="ARBA" id="ARBA00022843"/>
    </source>
</evidence>
<feature type="region of interest" description="Disordered" evidence="17">
    <location>
        <begin position="405"/>
        <end position="424"/>
    </location>
</feature>
<dbReference type="InterPro" id="IPR036867">
    <property type="entry name" value="R3H_dom_sf"/>
</dbReference>
<feature type="compositionally biased region" description="Low complexity" evidence="17">
    <location>
        <begin position="405"/>
        <end position="414"/>
    </location>
</feature>
<evidence type="ECO:0000256" key="10">
    <source>
        <dbReference type="ARBA" id="ARBA00023163"/>
    </source>
</evidence>
<dbReference type="Gene3D" id="3.30.160.20">
    <property type="match status" value="2"/>
</dbReference>
<evidence type="ECO:0000256" key="12">
    <source>
        <dbReference type="ARBA" id="ARBA00055813"/>
    </source>
</evidence>
<accession>M7BBT3</accession>
<evidence type="ECO:0000256" key="17">
    <source>
        <dbReference type="SAM" id="MobiDB-lite"/>
    </source>
</evidence>
<dbReference type="GO" id="GO:0005730">
    <property type="term" value="C:nucleolus"/>
    <property type="evidence" value="ECO:0007669"/>
    <property type="project" value="UniProtKB-SubCell"/>
</dbReference>
<keyword evidence="7" id="KW-0805">Transcription regulation</keyword>
<dbReference type="InterPro" id="IPR014720">
    <property type="entry name" value="dsRBD_dom"/>
</dbReference>
<gene>
    <name evidence="21" type="ORF">UY3_07359</name>
</gene>
<dbReference type="EMBL" id="KB528689">
    <property type="protein sequence ID" value="EMP35396.1"/>
    <property type="molecule type" value="Genomic_DNA"/>
</dbReference>
<dbReference type="PROSITE" id="PS51719">
    <property type="entry name" value="G_SEPTIN"/>
    <property type="match status" value="1"/>
</dbReference>
<keyword evidence="2" id="KW-0678">Repressor</keyword>
<feature type="compositionally biased region" description="Basic and acidic residues" evidence="17">
    <location>
        <begin position="496"/>
        <end position="505"/>
    </location>
</feature>
<keyword evidence="10" id="KW-0804">Transcription</keyword>
<dbReference type="InterPro" id="IPR016491">
    <property type="entry name" value="Septin"/>
</dbReference>
<dbReference type="Pfam" id="PF01585">
    <property type="entry name" value="G-patch"/>
    <property type="match status" value="1"/>
</dbReference>
<protein>
    <recommendedName>
        <fullName evidence="14">NF-kappa-B-repressing factor</fullName>
    </recommendedName>
</protein>
<evidence type="ECO:0000256" key="15">
    <source>
        <dbReference type="RuleBase" id="RU004560"/>
    </source>
</evidence>
<dbReference type="PANTHER" id="PTHR18884">
    <property type="entry name" value="SEPTIN"/>
    <property type="match status" value="1"/>
</dbReference>
<keyword evidence="9 15" id="KW-0342">GTP-binding</keyword>
<dbReference type="InterPro" id="IPR000467">
    <property type="entry name" value="G_patch_dom"/>
</dbReference>
<evidence type="ECO:0000256" key="13">
    <source>
        <dbReference type="ARBA" id="ARBA00062272"/>
    </source>
</evidence>
<evidence type="ECO:0000256" key="11">
    <source>
        <dbReference type="ARBA" id="ARBA00023242"/>
    </source>
</evidence>
<dbReference type="InterPro" id="IPR030379">
    <property type="entry name" value="G_SEPTIN_dom"/>
</dbReference>
<dbReference type="AlphaFoldDB" id="M7BBT3"/>
<dbReference type="Pfam" id="PF26535">
    <property type="entry name" value="DSRM_CARF"/>
    <property type="match status" value="1"/>
</dbReference>
<dbReference type="GO" id="GO:0003677">
    <property type="term" value="F:DNA binding"/>
    <property type="evidence" value="ECO:0007669"/>
    <property type="project" value="UniProtKB-KW"/>
</dbReference>
<proteinExistence type="inferred from homology"/>
<dbReference type="eggNOG" id="KOG1721">
    <property type="taxonomic scope" value="Eukaryota"/>
</dbReference>
<dbReference type="Pfam" id="PF00035">
    <property type="entry name" value="dsrm"/>
    <property type="match status" value="1"/>
</dbReference>
<dbReference type="Pfam" id="PF00735">
    <property type="entry name" value="Septin"/>
    <property type="match status" value="1"/>
</dbReference>
<reference evidence="22" key="1">
    <citation type="journal article" date="2013" name="Nat. Genet.">
        <title>The draft genomes of soft-shell turtle and green sea turtle yield insights into the development and evolution of the turtle-specific body plan.</title>
        <authorList>
            <person name="Wang Z."/>
            <person name="Pascual-Anaya J."/>
            <person name="Zadissa A."/>
            <person name="Li W."/>
            <person name="Niimura Y."/>
            <person name="Huang Z."/>
            <person name="Li C."/>
            <person name="White S."/>
            <person name="Xiong Z."/>
            <person name="Fang D."/>
            <person name="Wang B."/>
            <person name="Ming Y."/>
            <person name="Chen Y."/>
            <person name="Zheng Y."/>
            <person name="Kuraku S."/>
            <person name="Pignatelli M."/>
            <person name="Herrero J."/>
            <person name="Beal K."/>
            <person name="Nozawa M."/>
            <person name="Li Q."/>
            <person name="Wang J."/>
            <person name="Zhang H."/>
            <person name="Yu L."/>
            <person name="Shigenobu S."/>
            <person name="Wang J."/>
            <person name="Liu J."/>
            <person name="Flicek P."/>
            <person name="Searle S."/>
            <person name="Wang J."/>
            <person name="Kuratani S."/>
            <person name="Yin Y."/>
            <person name="Aken B."/>
            <person name="Zhang G."/>
            <person name="Irie N."/>
        </authorList>
    </citation>
    <scope>NUCLEOTIDE SEQUENCE [LARGE SCALE GENOMIC DNA]</scope>
</reference>
<dbReference type="PROSITE" id="PS50174">
    <property type="entry name" value="G_PATCH"/>
    <property type="match status" value="1"/>
</dbReference>
<dbReference type="FunFam" id="3.30.1370.50:FF:000004">
    <property type="entry name" value="NFKB repressing factor"/>
    <property type="match status" value="1"/>
</dbReference>
<evidence type="ECO:0000256" key="16">
    <source>
        <dbReference type="SAM" id="Coils"/>
    </source>
</evidence>
<dbReference type="InterPro" id="IPR001374">
    <property type="entry name" value="R3H_dom"/>
</dbReference>
<sequence length="1129" mass="127559">MCFKSFQGEGCRTVPLSGHVGFDSLPDQLVNKSVNHGFCFNILCVGETGLGKSTLMDTLFNTKFEGEPASHSQPGVQLKSGTYDLQESNVSLKLTIVGSVGFGDQINKEDSYKPIVEFIDAQFEAYLQEELKIKRVLHNFHDSRIHACLYFIAPTGHSLKSLDLVMMKKLDSKVNIIPIIAKSDAISKSELTKFKIKITSELVSNGVQIYQFPTDDESVAEINGTMNAHLPFAVIGSTEELKIGNKMMRARQYPWGTVQVENETHCDFVKLREMLIRVNMEDLREQTHTRHYELYRRCKLEEMGFKDTDPDSKPFSLQETYEAKRNEFLGELHKKEEEMRQMFVQRVKEKEAELKEAEKELHEKFDRLKKLHQDEKKKLEDKKKSLDDEINAFKQRKTAAELLQSQAQQAGGSQTLKRDKERKKYGSQVMEKVLKMAEGIDIGEMPSFELVPRAKPPKRPCSPPCSPYANPEPPKKVLPRFRVRPRFEPVHFVASSEKDERKEEPSDNQTQESNKDANTNSTAQTIENYVDFVFNSFNTQEADPQFSNSVGFGYASSQTAATCVVLNSMDTTQSGAPQLSTSSSVLQSSSDTFPQSVITAKQYFIDRLSAAIWKNLANPDANTGTDKINYTYLLTRSIQACKTNPEYIYAPLKEIAPADLPKNKKLPTDGFACEVRCQNVYLTTGYAGSKNGSRDRATELAVKLLQKSVEVKVAQRKFKHTYREDLIVCESGTCPQELPPALKQLDDFLAANKDFSSGQSGSDPLQGSSSSTKHWTNFVLTENASDAIGILNNSASFNKMSVEYKYDLMSNRSWRCRVYLQDHCLAEGYGSKKTSKHAAADEALKILQKMQSNVTPIKTTQVQKVGCSSRSSGKKKDLKDLVIYENSENPVCTLNDTAQFNKMTVEYVFERMTGMRWKCKVMLENEFIAEAVGVKKSVKHEAAEEAVKILKKTQPTVVNNLKKGTIEDVISRNEIRGRSAEEAFKQKIKEDNIGNQILRKMGWTGGGLGKDGEGIREPIAVKEQFKREGLGLDVERVNKIAKRDIEQIIRNYARSDSHVDLTFSTELTNDERKQIHQIAQKYGLKSKSHGQGHDRFLVVSRKRRKEDLLDQLKQEGHVGHYELIMPQAN</sequence>
<evidence type="ECO:0000313" key="21">
    <source>
        <dbReference type="EMBL" id="EMP35396.1"/>
    </source>
</evidence>
<evidence type="ECO:0000256" key="4">
    <source>
        <dbReference type="ARBA" id="ARBA00022553"/>
    </source>
</evidence>
<evidence type="ECO:0000259" key="19">
    <source>
        <dbReference type="PROSITE" id="PS51061"/>
    </source>
</evidence>
<keyword evidence="4" id="KW-0597">Phosphoprotein</keyword>
<dbReference type="FunFam" id="3.40.50.300:FF:000036">
    <property type="entry name" value="septin-6 isoform X2"/>
    <property type="match status" value="1"/>
</dbReference>
<comment type="subcellular location">
    <subcellularLocation>
        <location evidence="1">Nucleus</location>
        <location evidence="1">Nucleolus</location>
    </subcellularLocation>
</comment>
<feature type="domain" description="G-patch" evidence="18">
    <location>
        <begin position="990"/>
        <end position="1035"/>
    </location>
</feature>
<dbReference type="SMART" id="SM00393">
    <property type="entry name" value="R3H"/>
    <property type="match status" value="1"/>
</dbReference>
<evidence type="ECO:0000256" key="3">
    <source>
        <dbReference type="ARBA" id="ARBA00022499"/>
    </source>
</evidence>
<dbReference type="Gene3D" id="3.40.50.300">
    <property type="entry name" value="P-loop containing nucleotide triphosphate hydrolases"/>
    <property type="match status" value="1"/>
</dbReference>
<dbReference type="InterPro" id="IPR027417">
    <property type="entry name" value="P-loop_NTPase"/>
</dbReference>
<dbReference type="Proteomes" id="UP000031443">
    <property type="component" value="Unassembled WGS sequence"/>
</dbReference>
<feature type="coiled-coil region" evidence="16">
    <location>
        <begin position="318"/>
        <end position="396"/>
    </location>
</feature>
<feature type="compositionally biased region" description="Polar residues" evidence="17">
    <location>
        <begin position="507"/>
        <end position="522"/>
    </location>
</feature>
<dbReference type="InterPro" id="IPR034071">
    <property type="entry name" value="R3H_NRF"/>
</dbReference>
<feature type="region of interest" description="Disordered" evidence="17">
    <location>
        <begin position="490"/>
        <end position="522"/>
    </location>
</feature>
<keyword evidence="3" id="KW-1017">Isopeptide bond</keyword>